<protein>
    <submittedName>
        <fullName evidence="2">Uncharacterized protein</fullName>
    </submittedName>
</protein>
<accession>A0AAU9W0F1</accession>
<gene>
    <name evidence="2" type="ORF">PMEA_00030971</name>
</gene>
<keyword evidence="1" id="KW-1133">Transmembrane helix</keyword>
<keyword evidence="1" id="KW-0472">Membrane</keyword>
<keyword evidence="3" id="KW-1185">Reference proteome</keyword>
<evidence type="ECO:0000256" key="1">
    <source>
        <dbReference type="SAM" id="Phobius"/>
    </source>
</evidence>
<evidence type="ECO:0000313" key="3">
    <source>
        <dbReference type="Proteomes" id="UP001159428"/>
    </source>
</evidence>
<dbReference type="AlphaFoldDB" id="A0AAU9W0F1"/>
<feature type="transmembrane region" description="Helical" evidence="1">
    <location>
        <begin position="77"/>
        <end position="104"/>
    </location>
</feature>
<dbReference type="EMBL" id="CALNXJ010000007">
    <property type="protein sequence ID" value="CAH3044139.1"/>
    <property type="molecule type" value="Genomic_DNA"/>
</dbReference>
<keyword evidence="1" id="KW-0812">Transmembrane</keyword>
<reference evidence="2 3" key="1">
    <citation type="submission" date="2022-05" db="EMBL/GenBank/DDBJ databases">
        <authorList>
            <consortium name="Genoscope - CEA"/>
            <person name="William W."/>
        </authorList>
    </citation>
    <scope>NUCLEOTIDE SEQUENCE [LARGE SCALE GENOMIC DNA]</scope>
</reference>
<organism evidence="2 3">
    <name type="scientific">Pocillopora meandrina</name>
    <dbReference type="NCBI Taxonomy" id="46732"/>
    <lineage>
        <taxon>Eukaryota</taxon>
        <taxon>Metazoa</taxon>
        <taxon>Cnidaria</taxon>
        <taxon>Anthozoa</taxon>
        <taxon>Hexacorallia</taxon>
        <taxon>Scleractinia</taxon>
        <taxon>Astrocoeniina</taxon>
        <taxon>Pocilloporidae</taxon>
        <taxon>Pocillopora</taxon>
    </lineage>
</organism>
<dbReference type="Proteomes" id="UP001159428">
    <property type="component" value="Unassembled WGS sequence"/>
</dbReference>
<evidence type="ECO:0000313" key="2">
    <source>
        <dbReference type="EMBL" id="CAH3044139.1"/>
    </source>
</evidence>
<comment type="caution">
    <text evidence="2">The sequence shown here is derived from an EMBL/GenBank/DDBJ whole genome shotgun (WGS) entry which is preliminary data.</text>
</comment>
<proteinExistence type="predicted"/>
<sequence>MNRSPRGRENFYLEMESARNDTEAEMYHDVVGAISSKPKSSRKILLGGDERQTGTTESAIQVLNYALHSQAAVVRRLLCISVAVVTVAFLTAAATLVLALFLMLHGTNNMAVSSNNDDPLQESKLSRSKFEADLKAVKQNISTIQSRAADKAFAGELEKLKAKISEIGEKVTNLDKGNISDNVQKQDEAKLDLEIVKSVNATVTGKLRDVQQDITRLEQMVIKISKDPGPRGPRGFNGTNGLPGRPGYSNWTLCSYNHQASAGVSPSVYANQEVQITEPNGKKFLGVTCDTNDAKFVQMTSTTSKYSINYKCTCTETLRSGFSKMYCYLHYWECPT</sequence>
<name>A0AAU9W0F1_9CNID</name>